<dbReference type="SMART" id="SM00184">
    <property type="entry name" value="RING"/>
    <property type="match status" value="1"/>
</dbReference>
<accession>E1ZSP0</accession>
<dbReference type="PANTHER" id="PTHR46680:SF3">
    <property type="entry name" value="NF-KAPPA-B INHIBITOR CACTUS"/>
    <property type="match status" value="1"/>
</dbReference>
<dbReference type="GeneID" id="17350592"/>
<evidence type="ECO:0000256" key="5">
    <source>
        <dbReference type="SAM" id="MobiDB-lite"/>
    </source>
</evidence>
<protein>
    <recommendedName>
        <fullName evidence="6">RING-type domain-containing protein</fullName>
    </recommendedName>
</protein>
<dbReference type="InParanoid" id="E1ZSP0"/>
<proteinExistence type="predicted"/>
<keyword evidence="1" id="KW-0677">Repeat</keyword>
<dbReference type="RefSeq" id="XP_005843288.1">
    <property type="nucleotide sequence ID" value="XM_005843226.1"/>
</dbReference>
<dbReference type="Gene3D" id="1.25.40.20">
    <property type="entry name" value="Ankyrin repeat-containing domain"/>
    <property type="match status" value="3"/>
</dbReference>
<evidence type="ECO:0000313" key="8">
    <source>
        <dbReference type="Proteomes" id="UP000008141"/>
    </source>
</evidence>
<dbReference type="Pfam" id="PF13920">
    <property type="entry name" value="zf-C3HC4_3"/>
    <property type="match status" value="1"/>
</dbReference>
<dbReference type="AlphaFoldDB" id="E1ZSP0"/>
<evidence type="ECO:0000256" key="3">
    <source>
        <dbReference type="PROSITE-ProRule" id="PRU00023"/>
    </source>
</evidence>
<keyword evidence="8" id="KW-1185">Reference proteome</keyword>
<sequence length="320" mass="32226">MSAAREGSRDGGAGPSVPQPVKTAQAVTQAAPQKQLAEAKETLHVAVQRPGRLVCLKALYACLAEGADVNEKDADGCTALHLVAFYNPDPAAVGAVIAALVAEGADVCAKAKGGAEPLHWAAKNPHAAAAAAAVQALVAAGADLTGKETKSGAEPLHWAAKNTNAEAATAAVQTLLKAGADAGVCTSACDKAGAPPWLLVLERADVAACGELLQLLAPGEHTAAADGAGSSSDGSTEQLLKATAAAVRQLLKRKQPAEAEAAGGECVVCLDAPRTVALLPCGHLALCAGCAKKEEARRRCPVCRKKCGKPRGKAVTIYHP</sequence>
<keyword evidence="4" id="KW-0863">Zinc-finger</keyword>
<evidence type="ECO:0000313" key="7">
    <source>
        <dbReference type="EMBL" id="EFN51186.1"/>
    </source>
</evidence>
<dbReference type="PROSITE" id="PS50088">
    <property type="entry name" value="ANK_REPEAT"/>
    <property type="match status" value="2"/>
</dbReference>
<evidence type="ECO:0000256" key="1">
    <source>
        <dbReference type="ARBA" id="ARBA00022737"/>
    </source>
</evidence>
<dbReference type="SUPFAM" id="SSF48403">
    <property type="entry name" value="Ankyrin repeat"/>
    <property type="match status" value="1"/>
</dbReference>
<dbReference type="SMART" id="SM00248">
    <property type="entry name" value="ANK"/>
    <property type="match status" value="4"/>
</dbReference>
<keyword evidence="4" id="KW-0862">Zinc</keyword>
<evidence type="ECO:0000259" key="6">
    <source>
        <dbReference type="PROSITE" id="PS50089"/>
    </source>
</evidence>
<dbReference type="eggNOG" id="ENOG502R8NN">
    <property type="taxonomic scope" value="Eukaryota"/>
</dbReference>
<reference evidence="7 8" key="1">
    <citation type="journal article" date="2010" name="Plant Cell">
        <title>The Chlorella variabilis NC64A genome reveals adaptation to photosymbiosis, coevolution with viruses, and cryptic sex.</title>
        <authorList>
            <person name="Blanc G."/>
            <person name="Duncan G."/>
            <person name="Agarkova I."/>
            <person name="Borodovsky M."/>
            <person name="Gurnon J."/>
            <person name="Kuo A."/>
            <person name="Lindquist E."/>
            <person name="Lucas S."/>
            <person name="Pangilinan J."/>
            <person name="Polle J."/>
            <person name="Salamov A."/>
            <person name="Terry A."/>
            <person name="Yamada T."/>
            <person name="Dunigan D.D."/>
            <person name="Grigoriev I.V."/>
            <person name="Claverie J.M."/>
            <person name="Van Etten J.L."/>
        </authorList>
    </citation>
    <scope>NUCLEOTIDE SEQUENCE [LARGE SCALE GENOMIC DNA]</scope>
    <source>
        <strain evidence="7 8">NC64A</strain>
    </source>
</reference>
<dbReference type="PROSITE" id="PS50089">
    <property type="entry name" value="ZF_RING_2"/>
    <property type="match status" value="1"/>
</dbReference>
<dbReference type="EMBL" id="GL433867">
    <property type="protein sequence ID" value="EFN51186.1"/>
    <property type="molecule type" value="Genomic_DNA"/>
</dbReference>
<dbReference type="KEGG" id="cvr:CHLNCDRAFT_141345"/>
<gene>
    <name evidence="7" type="ORF">CHLNCDRAFT_141345</name>
</gene>
<feature type="domain" description="RING-type" evidence="6">
    <location>
        <begin position="266"/>
        <end position="304"/>
    </location>
</feature>
<dbReference type="STRING" id="554065.E1ZSP0"/>
<dbReference type="Pfam" id="PF12796">
    <property type="entry name" value="Ank_2"/>
    <property type="match status" value="1"/>
</dbReference>
<dbReference type="InterPro" id="IPR013083">
    <property type="entry name" value="Znf_RING/FYVE/PHD"/>
</dbReference>
<dbReference type="InterPro" id="IPR051070">
    <property type="entry name" value="NF-kappa-B_inhibitor"/>
</dbReference>
<dbReference type="PROSITE" id="PS50297">
    <property type="entry name" value="ANK_REP_REGION"/>
    <property type="match status" value="1"/>
</dbReference>
<dbReference type="SUPFAM" id="SSF57850">
    <property type="entry name" value="RING/U-box"/>
    <property type="match status" value="1"/>
</dbReference>
<dbReference type="GO" id="GO:0008270">
    <property type="term" value="F:zinc ion binding"/>
    <property type="evidence" value="ECO:0007669"/>
    <property type="project" value="UniProtKB-KW"/>
</dbReference>
<dbReference type="Gene3D" id="3.30.40.10">
    <property type="entry name" value="Zinc/RING finger domain, C3HC4 (zinc finger)"/>
    <property type="match status" value="1"/>
</dbReference>
<evidence type="ECO:0000256" key="4">
    <source>
        <dbReference type="PROSITE-ProRule" id="PRU00175"/>
    </source>
</evidence>
<dbReference type="InterPro" id="IPR036770">
    <property type="entry name" value="Ankyrin_rpt-contain_sf"/>
</dbReference>
<keyword evidence="2 3" id="KW-0040">ANK repeat</keyword>
<feature type="repeat" description="ANK" evidence="3">
    <location>
        <begin position="151"/>
        <end position="187"/>
    </location>
</feature>
<organism evidence="8">
    <name type="scientific">Chlorella variabilis</name>
    <name type="common">Green alga</name>
    <dbReference type="NCBI Taxonomy" id="554065"/>
    <lineage>
        <taxon>Eukaryota</taxon>
        <taxon>Viridiplantae</taxon>
        <taxon>Chlorophyta</taxon>
        <taxon>core chlorophytes</taxon>
        <taxon>Trebouxiophyceae</taxon>
        <taxon>Chlorellales</taxon>
        <taxon>Chlorellaceae</taxon>
        <taxon>Chlorella clade</taxon>
        <taxon>Chlorella</taxon>
    </lineage>
</organism>
<evidence type="ECO:0000256" key="2">
    <source>
        <dbReference type="ARBA" id="ARBA00023043"/>
    </source>
</evidence>
<dbReference type="OrthoDB" id="547084at2759"/>
<name>E1ZSP0_CHLVA</name>
<dbReference type="InterPro" id="IPR001841">
    <property type="entry name" value="Znf_RING"/>
</dbReference>
<keyword evidence="4" id="KW-0479">Metal-binding</keyword>
<feature type="region of interest" description="Disordered" evidence="5">
    <location>
        <begin position="1"/>
        <end position="23"/>
    </location>
</feature>
<dbReference type="Proteomes" id="UP000008141">
    <property type="component" value="Unassembled WGS sequence"/>
</dbReference>
<dbReference type="InterPro" id="IPR002110">
    <property type="entry name" value="Ankyrin_rpt"/>
</dbReference>
<dbReference type="PANTHER" id="PTHR46680">
    <property type="entry name" value="NF-KAPPA-B INHIBITOR ALPHA"/>
    <property type="match status" value="1"/>
</dbReference>
<feature type="repeat" description="ANK" evidence="3">
    <location>
        <begin position="113"/>
        <end position="149"/>
    </location>
</feature>